<gene>
    <name evidence="5" type="ORF">Zmor_014037</name>
</gene>
<reference evidence="5" key="1">
    <citation type="journal article" date="2023" name="G3 (Bethesda)">
        <title>Whole genome assemblies of Zophobas morio and Tenebrio molitor.</title>
        <authorList>
            <person name="Kaur S."/>
            <person name="Stinson S.A."/>
            <person name="diCenzo G.C."/>
        </authorList>
    </citation>
    <scope>NUCLEOTIDE SEQUENCE</scope>
    <source>
        <strain evidence="5">QUZm001</strain>
    </source>
</reference>
<dbReference type="Gene3D" id="3.15.10.30">
    <property type="entry name" value="Haemolymph juvenile hormone binding protein"/>
    <property type="match status" value="1"/>
</dbReference>
<keyword evidence="6" id="KW-1185">Reference proteome</keyword>
<dbReference type="Pfam" id="PF06585">
    <property type="entry name" value="JHBP"/>
    <property type="match status" value="1"/>
</dbReference>
<keyword evidence="2" id="KW-0090">Biological rhythms</keyword>
<feature type="chain" id="PRO_5041267722" evidence="4">
    <location>
        <begin position="22"/>
        <end position="246"/>
    </location>
</feature>
<protein>
    <submittedName>
        <fullName evidence="5">Uncharacterized protein</fullName>
    </submittedName>
</protein>
<accession>A0AA38IK80</accession>
<sequence>MFTNVYILFGFLLLFCSVGTSKRFPSYIKKCHQSDPHIKHCCIKALDSVKQHFANGIPEFGFPPMNPLVIPEISLDSDNSFKAAFKNVTIFHLDTLEVKDINFNLQENRFELKIFFPHLRISSIYNIQGKILFLQLDGHGPADGNLTGVDADVTLQAQRYKKGNNEHLKFSTMEIDEKVHKAIFKFEGLFRNNPELTEQTNKILNENIDEILQELRPSIHLAIKQTVLGLISRLFEKFSVKELFPE</sequence>
<organism evidence="5 6">
    <name type="scientific">Zophobas morio</name>
    <dbReference type="NCBI Taxonomy" id="2755281"/>
    <lineage>
        <taxon>Eukaryota</taxon>
        <taxon>Metazoa</taxon>
        <taxon>Ecdysozoa</taxon>
        <taxon>Arthropoda</taxon>
        <taxon>Hexapoda</taxon>
        <taxon>Insecta</taxon>
        <taxon>Pterygota</taxon>
        <taxon>Neoptera</taxon>
        <taxon>Endopterygota</taxon>
        <taxon>Coleoptera</taxon>
        <taxon>Polyphaga</taxon>
        <taxon>Cucujiformia</taxon>
        <taxon>Tenebrionidae</taxon>
        <taxon>Zophobas</taxon>
    </lineage>
</organism>
<dbReference type="EMBL" id="JALNTZ010000004">
    <property type="protein sequence ID" value="KAJ3654884.1"/>
    <property type="molecule type" value="Genomic_DNA"/>
</dbReference>
<evidence type="ECO:0000256" key="1">
    <source>
        <dbReference type="ARBA" id="ARBA00022729"/>
    </source>
</evidence>
<dbReference type="GO" id="GO:0007623">
    <property type="term" value="P:circadian rhythm"/>
    <property type="evidence" value="ECO:0007669"/>
    <property type="project" value="UniProtKB-ARBA"/>
</dbReference>
<dbReference type="FunFam" id="3.15.10.30:FF:000001">
    <property type="entry name" value="Takeout-like protein 1"/>
    <property type="match status" value="1"/>
</dbReference>
<dbReference type="GO" id="GO:0005615">
    <property type="term" value="C:extracellular space"/>
    <property type="evidence" value="ECO:0007669"/>
    <property type="project" value="TreeGrafter"/>
</dbReference>
<feature type="signal peptide" evidence="4">
    <location>
        <begin position="1"/>
        <end position="21"/>
    </location>
</feature>
<comment type="caution">
    <text evidence="5">The sequence shown here is derived from an EMBL/GenBank/DDBJ whole genome shotgun (WGS) entry which is preliminary data.</text>
</comment>
<evidence type="ECO:0000256" key="3">
    <source>
        <dbReference type="ARBA" id="ARBA00060902"/>
    </source>
</evidence>
<proteinExistence type="inferred from homology"/>
<dbReference type="SMART" id="SM00700">
    <property type="entry name" value="JHBP"/>
    <property type="match status" value="1"/>
</dbReference>
<dbReference type="PANTHER" id="PTHR11008">
    <property type="entry name" value="PROTEIN TAKEOUT-LIKE PROTEIN"/>
    <property type="match status" value="1"/>
</dbReference>
<name>A0AA38IK80_9CUCU</name>
<dbReference type="PANTHER" id="PTHR11008:SF14">
    <property type="entry name" value="CIRCADIAN CLOCK-CONTROLLED PROTEIN-LIKE PROTEIN"/>
    <property type="match status" value="1"/>
</dbReference>
<dbReference type="AlphaFoldDB" id="A0AA38IK80"/>
<keyword evidence="1 4" id="KW-0732">Signal</keyword>
<evidence type="ECO:0000256" key="2">
    <source>
        <dbReference type="ARBA" id="ARBA00023108"/>
    </source>
</evidence>
<evidence type="ECO:0000256" key="4">
    <source>
        <dbReference type="SAM" id="SignalP"/>
    </source>
</evidence>
<evidence type="ECO:0000313" key="6">
    <source>
        <dbReference type="Proteomes" id="UP001168821"/>
    </source>
</evidence>
<dbReference type="InterPro" id="IPR038606">
    <property type="entry name" value="To_sf"/>
</dbReference>
<evidence type="ECO:0000313" key="5">
    <source>
        <dbReference type="EMBL" id="KAJ3654884.1"/>
    </source>
</evidence>
<dbReference type="Proteomes" id="UP001168821">
    <property type="component" value="Unassembled WGS sequence"/>
</dbReference>
<comment type="similarity">
    <text evidence="3">Belongs to the TO family.</text>
</comment>
<dbReference type="InterPro" id="IPR010562">
    <property type="entry name" value="Haemolymph_juvenile_hormone-bd"/>
</dbReference>